<dbReference type="PANTHER" id="PTHR31650">
    <property type="entry name" value="O-ACYLTRANSFERASE (WSD1-LIKE) FAMILY PROTEIN"/>
    <property type="match status" value="1"/>
</dbReference>
<evidence type="ECO:0000313" key="14">
    <source>
        <dbReference type="Proteomes" id="UP001172457"/>
    </source>
</evidence>
<evidence type="ECO:0000256" key="5">
    <source>
        <dbReference type="ARBA" id="ARBA00022679"/>
    </source>
</evidence>
<keyword evidence="7" id="KW-0012">Acyltransferase</keyword>
<evidence type="ECO:0000256" key="4">
    <source>
        <dbReference type="ARBA" id="ARBA00005189"/>
    </source>
</evidence>
<dbReference type="Pfam" id="PF06974">
    <property type="entry name" value="WS_DGAT_C"/>
    <property type="match status" value="1"/>
</dbReference>
<dbReference type="PANTHER" id="PTHR31650:SF34">
    <property type="entry name" value="O-ACYLTRANSFERASE WSD1-LIKE ISOFORM X1"/>
    <property type="match status" value="1"/>
</dbReference>
<evidence type="ECO:0000256" key="3">
    <source>
        <dbReference type="ARBA" id="ARBA00004771"/>
    </source>
</evidence>
<reference evidence="13" key="1">
    <citation type="submission" date="2023-03" db="EMBL/GenBank/DDBJ databases">
        <title>Chromosome-scale reference genome and RAD-based genetic map of yellow starthistle (Centaurea solstitialis) reveal putative structural variation and QTLs associated with invader traits.</title>
        <authorList>
            <person name="Reatini B."/>
            <person name="Cang F.A."/>
            <person name="Jiang Q."/>
            <person name="Mckibben M.T.W."/>
            <person name="Barker M.S."/>
            <person name="Rieseberg L.H."/>
            <person name="Dlugosch K.M."/>
        </authorList>
    </citation>
    <scope>NUCLEOTIDE SEQUENCE</scope>
    <source>
        <strain evidence="13">CAN-66</strain>
        <tissue evidence="13">Leaf</tissue>
    </source>
</reference>
<dbReference type="InterPro" id="IPR004255">
    <property type="entry name" value="O-acyltransferase_WSD1_N"/>
</dbReference>
<proteinExistence type="inferred from homology"/>
<organism evidence="13 14">
    <name type="scientific">Centaurea solstitialis</name>
    <name type="common">yellow star-thistle</name>
    <dbReference type="NCBI Taxonomy" id="347529"/>
    <lineage>
        <taxon>Eukaryota</taxon>
        <taxon>Viridiplantae</taxon>
        <taxon>Streptophyta</taxon>
        <taxon>Embryophyta</taxon>
        <taxon>Tracheophyta</taxon>
        <taxon>Spermatophyta</taxon>
        <taxon>Magnoliopsida</taxon>
        <taxon>eudicotyledons</taxon>
        <taxon>Gunneridae</taxon>
        <taxon>Pentapetalae</taxon>
        <taxon>asterids</taxon>
        <taxon>campanulids</taxon>
        <taxon>Asterales</taxon>
        <taxon>Asteraceae</taxon>
        <taxon>Carduoideae</taxon>
        <taxon>Cardueae</taxon>
        <taxon>Centaureinae</taxon>
        <taxon>Centaurea</taxon>
    </lineage>
</organism>
<dbReference type="GO" id="GO:0004144">
    <property type="term" value="F:diacylglycerol O-acyltransferase activity"/>
    <property type="evidence" value="ECO:0007669"/>
    <property type="project" value="UniProtKB-EC"/>
</dbReference>
<evidence type="ECO:0000256" key="8">
    <source>
        <dbReference type="ARBA" id="ARBA00024360"/>
    </source>
</evidence>
<comment type="pathway">
    <text evidence="3">Glycerolipid metabolism; triacylglycerol biosynthesis.</text>
</comment>
<dbReference type="GO" id="GO:0005886">
    <property type="term" value="C:plasma membrane"/>
    <property type="evidence" value="ECO:0007669"/>
    <property type="project" value="UniProtKB-SubCell"/>
</dbReference>
<comment type="pathway">
    <text evidence="4">Lipid metabolism.</text>
</comment>
<dbReference type="InterPro" id="IPR009721">
    <property type="entry name" value="O-acyltransferase_WSD1_C"/>
</dbReference>
<feature type="domain" description="O-acyltransferase WSD1 C-terminal" evidence="12">
    <location>
        <begin position="232"/>
        <end position="378"/>
    </location>
</feature>
<dbReference type="GO" id="GO:0005789">
    <property type="term" value="C:endoplasmic reticulum membrane"/>
    <property type="evidence" value="ECO:0007669"/>
    <property type="project" value="UniProtKB-SubCell"/>
</dbReference>
<evidence type="ECO:0000313" key="13">
    <source>
        <dbReference type="EMBL" id="KAJ9550108.1"/>
    </source>
</evidence>
<accession>A0AA38SWS9</accession>
<gene>
    <name evidence="13" type="ORF">OSB04_014153</name>
</gene>
<dbReference type="AlphaFoldDB" id="A0AA38SWS9"/>
<dbReference type="Pfam" id="PF03007">
    <property type="entry name" value="WS_DGAT_cat"/>
    <property type="match status" value="1"/>
</dbReference>
<dbReference type="GO" id="GO:0019432">
    <property type="term" value="P:triglyceride biosynthetic process"/>
    <property type="evidence" value="ECO:0007669"/>
    <property type="project" value="TreeGrafter"/>
</dbReference>
<evidence type="ECO:0000256" key="10">
    <source>
        <dbReference type="ARBA" id="ARBA00048109"/>
    </source>
</evidence>
<comment type="catalytic activity">
    <reaction evidence="9">
        <text>a long chain fatty alcohol + a fatty acyl-CoA = a long-chain alcohol wax ester + CoA</text>
        <dbReference type="Rhea" id="RHEA:38443"/>
        <dbReference type="ChEBI" id="CHEBI:17135"/>
        <dbReference type="ChEBI" id="CHEBI:57287"/>
        <dbReference type="ChEBI" id="CHEBI:77636"/>
        <dbReference type="ChEBI" id="CHEBI:235323"/>
        <dbReference type="EC" id="2.3.1.75"/>
    </reaction>
</comment>
<evidence type="ECO:0008006" key="15">
    <source>
        <dbReference type="Google" id="ProtNLM"/>
    </source>
</evidence>
<comment type="catalytic activity">
    <reaction evidence="10">
        <text>an acyl-CoA + a 1,2-diacyl-sn-glycerol = a triacyl-sn-glycerol + CoA</text>
        <dbReference type="Rhea" id="RHEA:10868"/>
        <dbReference type="ChEBI" id="CHEBI:17815"/>
        <dbReference type="ChEBI" id="CHEBI:57287"/>
        <dbReference type="ChEBI" id="CHEBI:58342"/>
        <dbReference type="ChEBI" id="CHEBI:64615"/>
        <dbReference type="EC" id="2.3.1.20"/>
    </reaction>
</comment>
<evidence type="ECO:0000256" key="6">
    <source>
        <dbReference type="ARBA" id="ARBA00022824"/>
    </source>
</evidence>
<comment type="caution">
    <text evidence="13">The sequence shown here is derived from an EMBL/GenBank/DDBJ whole genome shotgun (WGS) entry which is preliminary data.</text>
</comment>
<name>A0AA38SWS9_9ASTR</name>
<evidence type="ECO:0000256" key="7">
    <source>
        <dbReference type="ARBA" id="ARBA00023315"/>
    </source>
</evidence>
<keyword evidence="5" id="KW-0808">Transferase</keyword>
<dbReference type="Proteomes" id="UP001172457">
    <property type="component" value="Chromosome 4"/>
</dbReference>
<dbReference type="EMBL" id="JARYMX010000004">
    <property type="protein sequence ID" value="KAJ9550108.1"/>
    <property type="molecule type" value="Genomic_DNA"/>
</dbReference>
<dbReference type="InterPro" id="IPR045034">
    <property type="entry name" value="O-acyltransferase_WSD1-like"/>
</dbReference>
<comment type="similarity">
    <text evidence="8">In the N-terminal section; belongs to the long-chain O-acyltransferase family.</text>
</comment>
<evidence type="ECO:0000256" key="9">
    <source>
        <dbReference type="ARBA" id="ARBA00047604"/>
    </source>
</evidence>
<keyword evidence="6" id="KW-0256">Endoplasmic reticulum</keyword>
<comment type="subcellular location">
    <subcellularLocation>
        <location evidence="1">Cell membrane</location>
        <topology evidence="1">Single-pass membrane protein</topology>
    </subcellularLocation>
    <subcellularLocation>
        <location evidence="2">Endoplasmic reticulum membrane</location>
    </subcellularLocation>
</comment>
<dbReference type="GO" id="GO:0047196">
    <property type="term" value="F:long-chain-alcohol O-fatty-acyltransferase activity"/>
    <property type="evidence" value="ECO:0007669"/>
    <property type="project" value="UniProtKB-EC"/>
</dbReference>
<keyword evidence="14" id="KW-1185">Reference proteome</keyword>
<sequence>MIVPHFPDGLSLESYDAYFGDYVSGIGMDPFPNTRPLWEIHVIKYPTSNASGSLIFKIHHALGDGYSLMGIVLSCLQRADNPSIPLTFPSFRQSPKAYNGVKSSISRVRQVLSGVVNTIFDFGMSILQSSLLEDPMSPIRSGEEGVEFLPIDVTTLTFSLDQIKEIKDILEVTINDVVSGVIFLGTRLYMEAISKESGNARSTSLVLFNTRSIGGYKSVDEMLRKTEAQSLWGNRFAFLQVWLPKLHKSDGSLDPLNFVYEAHDIVKRKRNSSAIYLTGMLLESIRKYRSTKAATKYLHRTQMNASMGLSNMVGPIEKISLCNQPIKGLYVMVFNVPQSYRVTVMSYMNHLRITLGTQKGFIDGFKLKRCIEEAYDMIFKAALNSK</sequence>
<evidence type="ECO:0000259" key="11">
    <source>
        <dbReference type="Pfam" id="PF03007"/>
    </source>
</evidence>
<evidence type="ECO:0000256" key="2">
    <source>
        <dbReference type="ARBA" id="ARBA00004586"/>
    </source>
</evidence>
<protein>
    <recommendedName>
        <fullName evidence="15">Diacylglycerol O-acyltransferase</fullName>
    </recommendedName>
</protein>
<evidence type="ECO:0000256" key="1">
    <source>
        <dbReference type="ARBA" id="ARBA00004162"/>
    </source>
</evidence>
<evidence type="ECO:0000259" key="12">
    <source>
        <dbReference type="Pfam" id="PF06974"/>
    </source>
</evidence>
<feature type="domain" description="O-acyltransferase WSD1-like N-terminal" evidence="11">
    <location>
        <begin position="19"/>
        <end position="178"/>
    </location>
</feature>